<feature type="domain" description="TonB-dependent receptor plug" evidence="12">
    <location>
        <begin position="87"/>
        <end position="202"/>
    </location>
</feature>
<dbReference type="InterPro" id="IPR037066">
    <property type="entry name" value="Plug_dom_sf"/>
</dbReference>
<evidence type="ECO:0000259" key="12">
    <source>
        <dbReference type="Pfam" id="PF07715"/>
    </source>
</evidence>
<dbReference type="AlphaFoldDB" id="A0A139SLJ0"/>
<evidence type="ECO:0000256" key="3">
    <source>
        <dbReference type="ARBA" id="ARBA00022452"/>
    </source>
</evidence>
<dbReference type="InterPro" id="IPR036942">
    <property type="entry name" value="Beta-barrel_TonB_sf"/>
</dbReference>
<dbReference type="SUPFAM" id="SSF56935">
    <property type="entry name" value="Porins"/>
    <property type="match status" value="1"/>
</dbReference>
<keyword evidence="3 11" id="KW-1134">Transmembrane beta strand</keyword>
<dbReference type="PANTHER" id="PTHR32552">
    <property type="entry name" value="FERRICHROME IRON RECEPTOR-RELATED"/>
    <property type="match status" value="1"/>
</dbReference>
<dbReference type="Gene3D" id="2.170.130.10">
    <property type="entry name" value="TonB-dependent receptor, plug domain"/>
    <property type="match status" value="1"/>
</dbReference>
<comment type="caution">
    <text evidence="13">The sequence shown here is derived from an EMBL/GenBank/DDBJ whole genome shotgun (WGS) entry which is preliminary data.</text>
</comment>
<evidence type="ECO:0000256" key="10">
    <source>
        <dbReference type="ARBA" id="ARBA00023237"/>
    </source>
</evidence>
<evidence type="ECO:0000256" key="1">
    <source>
        <dbReference type="ARBA" id="ARBA00004571"/>
    </source>
</evidence>
<keyword evidence="9 11" id="KW-0472">Membrane</keyword>
<evidence type="ECO:0000256" key="5">
    <source>
        <dbReference type="ARBA" id="ARBA00022692"/>
    </source>
</evidence>
<keyword evidence="7" id="KW-0408">Iron</keyword>
<keyword evidence="8" id="KW-0406">Ion transport</keyword>
<sequence>MTPPLIVGRAALLAFAGSLIFSPLSSAIFAQETSSTLADQVAAELESPRIGLSDEAFVLSPFTVSTSADKGYRATNSISGTRLDTPIRELPMPIEVITESFLRDTGSSDLRQSLRYSSGIILQSQNDQGANAFYGAGGVHNPEGATANKTQSTFKIRGYITDVVLRDGYRRQSATDSVNIGRIEVIRGPAALLYGIGNFGGIVNYLPKTPNLDTAETQVGAAYGSHDFKRAWVDTTAPLGGSGTLGYRLTGAWQNTGNQTELYDEEHWFASPSFEWKPFAKTDLLVDLEFGESREKGLGFQSVRARSDVDGIGQADRLQNAGFVQFAGKDPRRFRWSGPDTYRDSDQFNLRVQGSQELARNLNLLAGYNHSRVDFDVRDVNGTMRQNVGPVDLRDTITVLPLDVANGAEFALGQSPNTIFQYQWSDLTERSTRDQVRVELNYALNLFEERKWLAMRNSFLFGRSTEKAVRKTALTRSADNTYNYKSPTDTSYIRFGRQGDGSADVPMVAINRTDSTARNTGDYAVYQGKFLDDRLILVGGVRSDRNENAVGSTVYHPTASESFARRPAMRDTTDQFGAMLELTPQLSVYALRASGIQPNFDGLRDAAGDPLGPTVAKSKEIGLKVELANGRISGTISKFKIKRSGVPFGQWWMPTLKGNFDSTRPIIYNLSDYSPASVTGVSNGGNGAMDLAISQWNAAVASGAIYQRTTGGVPTWYVNASQAEGAAYLDEVIRVSQEIGGWAGWLFTSDEHTNNGWEDRGDGGGVQSYVQQQDQSEGWDAQILITPTDNLQFIVTYAHTKRVITHPGKFIKYPHPENRWAPWFYPDGQWGLTGYPIEEVYTDPSDTSTWTGIGWGAGQSRDDTPKHSLSLWSHYKVGTWAGPLKGLEIGFGGQWESEREYFSGISVAGQKQTNKDGKLITLKHKARLNLDLMLRYPFEIAQRQAYAQLNIYNLQDDRDLYGLIYAPGRSVRLEVGLNF</sequence>
<accession>A0A139SLJ0</accession>
<keyword evidence="14" id="KW-1185">Reference proteome</keyword>
<protein>
    <recommendedName>
        <fullName evidence="12">TonB-dependent receptor plug domain-containing protein</fullName>
    </recommendedName>
</protein>
<evidence type="ECO:0000313" key="14">
    <source>
        <dbReference type="Proteomes" id="UP000070058"/>
    </source>
</evidence>
<evidence type="ECO:0000256" key="9">
    <source>
        <dbReference type="ARBA" id="ARBA00023136"/>
    </source>
</evidence>
<evidence type="ECO:0000313" key="13">
    <source>
        <dbReference type="EMBL" id="KXU35416.1"/>
    </source>
</evidence>
<evidence type="ECO:0000256" key="7">
    <source>
        <dbReference type="ARBA" id="ARBA00023004"/>
    </source>
</evidence>
<dbReference type="STRING" id="1548207.AXK11_06440"/>
<name>A0A139SLJ0_9BACT</name>
<keyword evidence="6" id="KW-0732">Signal</keyword>
<reference evidence="14" key="1">
    <citation type="submission" date="2016-02" db="EMBL/GenBank/DDBJ databases">
        <authorList>
            <person name="Sanders J.G."/>
            <person name="Lin J.Y."/>
            <person name="Wertz J.T."/>
            <person name="Russell J.A."/>
            <person name="Moreau C.S."/>
            <person name="Powell S."/>
        </authorList>
    </citation>
    <scope>NUCLEOTIDE SEQUENCE [LARGE SCALE GENOMIC DNA]</scope>
    <source>
        <strain evidence="14">CAG34</strain>
    </source>
</reference>
<dbReference type="PANTHER" id="PTHR32552:SF68">
    <property type="entry name" value="FERRICHROME OUTER MEMBRANE TRANSPORTER_PHAGE RECEPTOR"/>
    <property type="match status" value="1"/>
</dbReference>
<proteinExistence type="inferred from homology"/>
<evidence type="ECO:0000256" key="2">
    <source>
        <dbReference type="ARBA" id="ARBA00022448"/>
    </source>
</evidence>
<dbReference type="Gene3D" id="2.40.170.20">
    <property type="entry name" value="TonB-dependent receptor, beta-barrel domain"/>
    <property type="match status" value="2"/>
</dbReference>
<keyword evidence="2 11" id="KW-0813">Transport</keyword>
<evidence type="ECO:0000256" key="6">
    <source>
        <dbReference type="ARBA" id="ARBA00022729"/>
    </source>
</evidence>
<dbReference type="RefSeq" id="WP_068630429.1">
    <property type="nucleotide sequence ID" value="NZ_LSZQ01000049.1"/>
</dbReference>
<evidence type="ECO:0000256" key="8">
    <source>
        <dbReference type="ARBA" id="ARBA00023065"/>
    </source>
</evidence>
<keyword evidence="5 11" id="KW-0812">Transmembrane</keyword>
<keyword evidence="10 11" id="KW-0998">Cell outer membrane</keyword>
<evidence type="ECO:0000256" key="4">
    <source>
        <dbReference type="ARBA" id="ARBA00022496"/>
    </source>
</evidence>
<dbReference type="EMBL" id="LSZQ01000049">
    <property type="protein sequence ID" value="KXU35416.1"/>
    <property type="molecule type" value="Genomic_DNA"/>
</dbReference>
<dbReference type="Proteomes" id="UP000070058">
    <property type="component" value="Unassembled WGS sequence"/>
</dbReference>
<dbReference type="GO" id="GO:0015344">
    <property type="term" value="F:siderophore uptake transmembrane transporter activity"/>
    <property type="evidence" value="ECO:0007669"/>
    <property type="project" value="TreeGrafter"/>
</dbReference>
<dbReference type="InterPro" id="IPR039426">
    <property type="entry name" value="TonB-dep_rcpt-like"/>
</dbReference>
<dbReference type="GO" id="GO:0009279">
    <property type="term" value="C:cell outer membrane"/>
    <property type="evidence" value="ECO:0007669"/>
    <property type="project" value="UniProtKB-SubCell"/>
</dbReference>
<comment type="subcellular location">
    <subcellularLocation>
        <location evidence="1 11">Cell outer membrane</location>
        <topology evidence="1 11">Multi-pass membrane protein</topology>
    </subcellularLocation>
</comment>
<comment type="similarity">
    <text evidence="11">Belongs to the TonB-dependent receptor family.</text>
</comment>
<gene>
    <name evidence="13" type="ORF">AXK11_06440</name>
</gene>
<organism evidence="13 14">
    <name type="scientific">Cephaloticoccus primus</name>
    <dbReference type="NCBI Taxonomy" id="1548207"/>
    <lineage>
        <taxon>Bacteria</taxon>
        <taxon>Pseudomonadati</taxon>
        <taxon>Verrucomicrobiota</taxon>
        <taxon>Opitutia</taxon>
        <taxon>Opitutales</taxon>
        <taxon>Opitutaceae</taxon>
        <taxon>Cephaloticoccus</taxon>
    </lineage>
</organism>
<dbReference type="PROSITE" id="PS52016">
    <property type="entry name" value="TONB_DEPENDENT_REC_3"/>
    <property type="match status" value="1"/>
</dbReference>
<dbReference type="Pfam" id="PF07715">
    <property type="entry name" value="Plug"/>
    <property type="match status" value="1"/>
</dbReference>
<dbReference type="InterPro" id="IPR012910">
    <property type="entry name" value="Plug_dom"/>
</dbReference>
<keyword evidence="4" id="KW-0410">Iron transport</keyword>
<evidence type="ECO:0000256" key="11">
    <source>
        <dbReference type="PROSITE-ProRule" id="PRU01360"/>
    </source>
</evidence>